<organism evidence="2 3">
    <name type="scientific">Passalora fulva</name>
    <name type="common">Tomato leaf mold</name>
    <name type="synonym">Cladosporium fulvum</name>
    <dbReference type="NCBI Taxonomy" id="5499"/>
    <lineage>
        <taxon>Eukaryota</taxon>
        <taxon>Fungi</taxon>
        <taxon>Dikarya</taxon>
        <taxon>Ascomycota</taxon>
        <taxon>Pezizomycotina</taxon>
        <taxon>Dothideomycetes</taxon>
        <taxon>Dothideomycetidae</taxon>
        <taxon>Mycosphaerellales</taxon>
        <taxon>Mycosphaerellaceae</taxon>
        <taxon>Fulvia</taxon>
    </lineage>
</organism>
<dbReference type="OrthoDB" id="3650932at2759"/>
<dbReference type="RefSeq" id="XP_047760535.1">
    <property type="nucleotide sequence ID" value="XM_047903389.1"/>
</dbReference>
<proteinExistence type="predicted"/>
<reference evidence="2" key="1">
    <citation type="submission" date="2021-12" db="EMBL/GenBank/DDBJ databases">
        <authorList>
            <person name="Zaccaron A."/>
            <person name="Stergiopoulos I."/>
        </authorList>
    </citation>
    <scope>NUCLEOTIDE SEQUENCE</scope>
    <source>
        <strain evidence="2">Race5_Kim</strain>
    </source>
</reference>
<evidence type="ECO:0000313" key="3">
    <source>
        <dbReference type="Proteomes" id="UP000756132"/>
    </source>
</evidence>
<gene>
    <name evidence="2" type="ORF">CLAFUR5_04241</name>
</gene>
<dbReference type="EMBL" id="CP090166">
    <property type="protein sequence ID" value="UJO16169.1"/>
    <property type="molecule type" value="Genomic_DNA"/>
</dbReference>
<dbReference type="GeneID" id="71984119"/>
<reference evidence="2" key="2">
    <citation type="journal article" date="2022" name="Microb. Genom.">
        <title>A chromosome-scale genome assembly of the tomato pathogen Cladosporium fulvum reveals a compartmentalized genome architecture and the presence of a dispensable chromosome.</title>
        <authorList>
            <person name="Zaccaron A.Z."/>
            <person name="Chen L.H."/>
            <person name="Samaras A."/>
            <person name="Stergiopoulos I."/>
        </authorList>
    </citation>
    <scope>NUCLEOTIDE SEQUENCE</scope>
    <source>
        <strain evidence="2">Race5_Kim</strain>
    </source>
</reference>
<name>A0A9Q8P7I9_PASFU</name>
<keyword evidence="3" id="KW-1185">Reference proteome</keyword>
<evidence type="ECO:0000256" key="1">
    <source>
        <dbReference type="SAM" id="MobiDB-lite"/>
    </source>
</evidence>
<evidence type="ECO:0000313" key="2">
    <source>
        <dbReference type="EMBL" id="UJO16169.1"/>
    </source>
</evidence>
<feature type="compositionally biased region" description="Low complexity" evidence="1">
    <location>
        <begin position="257"/>
        <end position="270"/>
    </location>
</feature>
<accession>A0A9Q8P7I9</accession>
<protein>
    <submittedName>
        <fullName evidence="2">Uncharacterized protein</fullName>
    </submittedName>
</protein>
<dbReference type="AlphaFoldDB" id="A0A9Q8P7I9"/>
<dbReference type="Proteomes" id="UP000756132">
    <property type="component" value="Chromosome 4"/>
</dbReference>
<dbReference type="KEGG" id="ffu:CLAFUR5_04241"/>
<sequence>MLTRPPSRVNLSAADITDFERRWAARRPVRPSRPPPANARLSVGAAQLTKLGYVPASANLGRKRAESCSSQATICTIADDEAIHSGDEHSPDPLLSPTRPLSERASIRLDHAVGRDTISIADSIEPTSPRRRSPQKLPAHFTIHEEDTLDQAETEARHLRNPQIFRMAVADDICDRLATFAPELVRSTAEVAGIAEQQLDADTVLNPSLDAEAPVFVPRARFGTVANDLPDDSHGGIGHDGANSSSTQAPPTHLRVQSSFERNSQRSSQQSERDNASSSRTETLPPVRLVQSRRRSRTQDQNAAIQRTVPDLDRYPTMPPLPHVVALVRIKWSTNDLGWPK</sequence>
<feature type="region of interest" description="Disordered" evidence="1">
    <location>
        <begin position="227"/>
        <end position="303"/>
    </location>
</feature>